<dbReference type="AlphaFoldDB" id="B0RIQ6"/>
<feature type="transmembrane region" description="Helical" evidence="1">
    <location>
        <begin position="6"/>
        <end position="31"/>
    </location>
</feature>
<keyword evidence="1" id="KW-1133">Transmembrane helix</keyword>
<dbReference type="EMBL" id="AM849034">
    <property type="protein sequence ID" value="CAQ01547.1"/>
    <property type="molecule type" value="Genomic_DNA"/>
</dbReference>
<evidence type="ECO:0000313" key="3">
    <source>
        <dbReference type="Proteomes" id="UP000001318"/>
    </source>
</evidence>
<organism evidence="2 3">
    <name type="scientific">Clavibacter sepedonicus</name>
    <name type="common">Clavibacter michiganensis subsp. sepedonicus</name>
    <dbReference type="NCBI Taxonomy" id="31964"/>
    <lineage>
        <taxon>Bacteria</taxon>
        <taxon>Bacillati</taxon>
        <taxon>Actinomycetota</taxon>
        <taxon>Actinomycetes</taxon>
        <taxon>Micrococcales</taxon>
        <taxon>Microbacteriaceae</taxon>
        <taxon>Clavibacter</taxon>
    </lineage>
</organism>
<evidence type="ECO:0000256" key="1">
    <source>
        <dbReference type="SAM" id="Phobius"/>
    </source>
</evidence>
<feature type="transmembrane region" description="Helical" evidence="1">
    <location>
        <begin position="116"/>
        <end position="141"/>
    </location>
</feature>
<protein>
    <submittedName>
        <fullName evidence="2">Sortase-sorted membrane protein</fullName>
    </submittedName>
</protein>
<sequence length="142" mass="15176">MDGMDGLAAASLIVEFLTWIALVPGILLYVAGLSVRVVGRRWTATEGLVADEPAREDGAAPERVLRWFDGDGDVHEAPADTPETHDLAAGSDVRVWFSPRSPWRVRTHAPELDGRALRVTGLVLIGIGALAAVAGIVLLFLE</sequence>
<dbReference type="STRING" id="31964.CMS1436"/>
<dbReference type="KEGG" id="cms:CMS1436"/>
<keyword evidence="3" id="KW-1185">Reference proteome</keyword>
<name>B0RIQ6_CLASE</name>
<accession>B0RIQ6</accession>
<proteinExistence type="predicted"/>
<dbReference type="eggNOG" id="ENOG5033B72">
    <property type="taxonomic scope" value="Bacteria"/>
</dbReference>
<gene>
    <name evidence="2" type="ordered locus">CMS1436</name>
</gene>
<keyword evidence="1" id="KW-0472">Membrane</keyword>
<evidence type="ECO:0000313" key="2">
    <source>
        <dbReference type="EMBL" id="CAQ01547.1"/>
    </source>
</evidence>
<dbReference type="HOGENOM" id="CLU_151736_0_0_11"/>
<reference evidence="2 3" key="1">
    <citation type="journal article" date="2008" name="J. Bacteriol.">
        <title>Genome of the actinomycete plant pathogen Clavibacter michiganensis subsp. sepedonicus suggests recent niche adaptation.</title>
        <authorList>
            <person name="Bentley S.D."/>
            <person name="Corton C."/>
            <person name="Brown S.E."/>
            <person name="Barron A."/>
            <person name="Clark L."/>
            <person name="Doggett J."/>
            <person name="Harris B."/>
            <person name="Ormond D."/>
            <person name="Quail M.A."/>
            <person name="May G."/>
            <person name="Francis D."/>
            <person name="Knudson D."/>
            <person name="Parkhill J."/>
            <person name="Ishimaru C.A."/>
        </authorList>
    </citation>
    <scope>NUCLEOTIDE SEQUENCE [LARGE SCALE GENOMIC DNA]</scope>
    <source>
        <strain evidence="3">ATCC 33113 / DSM 20744 / JCM 9667 / LMG 2889 / ICMP 2535 / C-1</strain>
    </source>
</reference>
<keyword evidence="1" id="KW-0812">Transmembrane</keyword>
<dbReference type="Proteomes" id="UP000001318">
    <property type="component" value="Chromosome"/>
</dbReference>